<evidence type="ECO:0000259" key="6">
    <source>
        <dbReference type="Pfam" id="PF04055"/>
    </source>
</evidence>
<feature type="domain" description="Radical SAM core" evidence="6">
    <location>
        <begin position="26"/>
        <end position="163"/>
    </location>
</feature>
<protein>
    <submittedName>
        <fullName evidence="8">Molybdenum cofactor biosynthesis protein A</fullName>
    </submittedName>
</protein>
<dbReference type="SFLD" id="SFLDS00029">
    <property type="entry name" value="Radical_SAM"/>
    <property type="match status" value="1"/>
</dbReference>
<dbReference type="InterPro" id="IPR007197">
    <property type="entry name" value="rSAM"/>
</dbReference>
<dbReference type="CDD" id="cd01335">
    <property type="entry name" value="Radical_SAM"/>
    <property type="match status" value="1"/>
</dbReference>
<evidence type="ECO:0000256" key="2">
    <source>
        <dbReference type="ARBA" id="ARBA00022691"/>
    </source>
</evidence>
<dbReference type="Pfam" id="PF12345">
    <property type="entry name" value="DUF3641"/>
    <property type="match status" value="1"/>
</dbReference>
<dbReference type="STRING" id="1454001.AW08_03472"/>
<keyword evidence="9" id="KW-1185">Reference proteome</keyword>
<dbReference type="EMBL" id="JFAX01000028">
    <property type="protein sequence ID" value="EXI65110.1"/>
    <property type="molecule type" value="Genomic_DNA"/>
</dbReference>
<dbReference type="Gene3D" id="3.20.20.70">
    <property type="entry name" value="Aldolase class I"/>
    <property type="match status" value="1"/>
</dbReference>
<dbReference type="PANTHER" id="PTHR43728:SF1">
    <property type="entry name" value="FE-S OXIDOREDUCTASE"/>
    <property type="match status" value="1"/>
</dbReference>
<name>A0A011NL20_9PROT</name>
<dbReference type="SFLD" id="SFLDG01067">
    <property type="entry name" value="SPASM/twitch_domain_containing"/>
    <property type="match status" value="1"/>
</dbReference>
<dbReference type="GO" id="GO:0003824">
    <property type="term" value="F:catalytic activity"/>
    <property type="evidence" value="ECO:0007669"/>
    <property type="project" value="InterPro"/>
</dbReference>
<evidence type="ECO:0000256" key="5">
    <source>
        <dbReference type="ARBA" id="ARBA00023014"/>
    </source>
</evidence>
<evidence type="ECO:0000259" key="7">
    <source>
        <dbReference type="Pfam" id="PF12345"/>
    </source>
</evidence>
<dbReference type="InterPro" id="IPR013785">
    <property type="entry name" value="Aldolase_TIM"/>
</dbReference>
<dbReference type="InterPro" id="IPR058240">
    <property type="entry name" value="rSAM_sf"/>
</dbReference>
<dbReference type="GO" id="GO:0046872">
    <property type="term" value="F:metal ion binding"/>
    <property type="evidence" value="ECO:0007669"/>
    <property type="project" value="UniProtKB-KW"/>
</dbReference>
<evidence type="ECO:0000313" key="8">
    <source>
        <dbReference type="EMBL" id="EXI65110.1"/>
    </source>
</evidence>
<keyword evidence="5" id="KW-0411">Iron-sulfur</keyword>
<dbReference type="InterPro" id="IPR026351">
    <property type="entry name" value="rSAM_ArsS-like"/>
</dbReference>
<dbReference type="AlphaFoldDB" id="A0A011NL20"/>
<sequence>MHATLPLLSATTFPALVRRSVDILQVNLGYRCNQSCLHCHVNAGPQRREEMTAETVDAVLDFLSVSPGVTTLDLTGGAPELNPHFRRLAVAGRQRGLRVIDRCNLTILEEPGHEDLAEFLAAHHIDVVASLPCYIEDNVDRQRGKGSFAGSIRGLQRLNALGYGMADSGLQLNLVFNPQGPSLPPPQAALTAAYREHLGHEFGITFNQLFTLTNMPIQRFGSVLVSRGQFNDYLQLLRAAHRDENLEHVMCRNLLSVDWQGYLHDCDFNQQLGLPISRSGTSRWHISEIDAAALEGHAIRVAEHCFGCTAGQGSGCGGALGDKPAPAPTCGT</sequence>
<dbReference type="PATRIC" id="fig|1454001.3.peg.3508"/>
<organism evidence="8 9">
    <name type="scientific">Candidatus Accumulibacter adjunctus</name>
    <dbReference type="NCBI Taxonomy" id="1454001"/>
    <lineage>
        <taxon>Bacteria</taxon>
        <taxon>Pseudomonadati</taxon>
        <taxon>Pseudomonadota</taxon>
        <taxon>Betaproteobacteria</taxon>
        <taxon>Candidatus Accumulibacter</taxon>
    </lineage>
</organism>
<comment type="cofactor">
    <cofactor evidence="1">
        <name>[4Fe-4S] cluster</name>
        <dbReference type="ChEBI" id="CHEBI:49883"/>
    </cofactor>
</comment>
<dbReference type="Proteomes" id="UP000020218">
    <property type="component" value="Unassembled WGS sequence"/>
</dbReference>
<dbReference type="NCBIfam" id="TIGR04167">
    <property type="entry name" value="rSAM_SeCys"/>
    <property type="match status" value="1"/>
</dbReference>
<dbReference type="GO" id="GO:0051536">
    <property type="term" value="F:iron-sulfur cluster binding"/>
    <property type="evidence" value="ECO:0007669"/>
    <property type="project" value="UniProtKB-KW"/>
</dbReference>
<evidence type="ECO:0000313" key="9">
    <source>
        <dbReference type="Proteomes" id="UP000020218"/>
    </source>
</evidence>
<dbReference type="PANTHER" id="PTHR43728">
    <property type="entry name" value="SLR0304 PROTEIN"/>
    <property type="match status" value="1"/>
</dbReference>
<dbReference type="Pfam" id="PF04055">
    <property type="entry name" value="Radical_SAM"/>
    <property type="match status" value="1"/>
</dbReference>
<evidence type="ECO:0000256" key="1">
    <source>
        <dbReference type="ARBA" id="ARBA00001966"/>
    </source>
</evidence>
<proteinExistence type="predicted"/>
<evidence type="ECO:0000256" key="3">
    <source>
        <dbReference type="ARBA" id="ARBA00022723"/>
    </source>
</evidence>
<keyword evidence="3" id="KW-0479">Metal-binding</keyword>
<dbReference type="InterPro" id="IPR024521">
    <property type="entry name" value="ArsS-like_C"/>
</dbReference>
<reference evidence="8" key="1">
    <citation type="submission" date="2014-02" db="EMBL/GenBank/DDBJ databases">
        <title>Expanding our view of genomic diversity in Candidatus Accumulibacter clades.</title>
        <authorList>
            <person name="Skennerton C.T."/>
            <person name="Barr J.J."/>
            <person name="Slater F.R."/>
            <person name="Bond P.L."/>
            <person name="Tyson G.W."/>
        </authorList>
    </citation>
    <scope>NUCLEOTIDE SEQUENCE [LARGE SCALE GENOMIC DNA]</scope>
</reference>
<keyword evidence="2" id="KW-0949">S-adenosyl-L-methionine</keyword>
<comment type="caution">
    <text evidence="8">The sequence shown here is derived from an EMBL/GenBank/DDBJ whole genome shotgun (WGS) entry which is preliminary data.</text>
</comment>
<evidence type="ECO:0000256" key="4">
    <source>
        <dbReference type="ARBA" id="ARBA00023004"/>
    </source>
</evidence>
<keyword evidence="4" id="KW-0408">Iron</keyword>
<feature type="domain" description="Arsenosugar biosynthesis radical SAM protein ArsS-like C-terminal" evidence="7">
    <location>
        <begin position="183"/>
        <end position="319"/>
    </location>
</feature>
<gene>
    <name evidence="8" type="ORF">AW08_03472</name>
</gene>
<dbReference type="SUPFAM" id="SSF102114">
    <property type="entry name" value="Radical SAM enzymes"/>
    <property type="match status" value="1"/>
</dbReference>
<accession>A0A011NL20</accession>